<evidence type="ECO:0000313" key="2">
    <source>
        <dbReference type="Proteomes" id="UP000182544"/>
    </source>
</evidence>
<keyword evidence="2" id="KW-1185">Reference proteome</keyword>
<evidence type="ECO:0000313" key="1">
    <source>
        <dbReference type="EMBL" id="SFZ89389.1"/>
    </source>
</evidence>
<sequence>MTFQFKTFIFFIILFSSCNTGHLNNIADIDSELKESSAIELVKGSNLLWTIEDAGNKNNLYGLDLKGNIVKDIDISNAKNNDWEDLTSDNLGNIYIGDFGNNNKKREKFTILKVSNIDTIEDKANAEAINFTLPKDVKSEDFEAFFLLDNVFYIFSKENKSSILLKVPNTIGEHVAELVTDFNLDGKHNKITSAAVSSNGETVVLLNHDKLWKLSNFKPDYFFKGTIEELKFNHTSQKEGVCFKNDSIVYITDEKNKSEGGNIYTFNMN</sequence>
<reference evidence="1 2" key="1">
    <citation type="submission" date="2016-10" db="EMBL/GenBank/DDBJ databases">
        <authorList>
            <person name="de Groot N.N."/>
        </authorList>
    </citation>
    <scope>NUCLEOTIDE SEQUENCE [LARGE SCALE GENOMIC DNA]</scope>
    <source>
        <strain evidence="1 2">DSM 18180</strain>
    </source>
</reference>
<accession>A0A1K2IAF6</accession>
<protein>
    <recommendedName>
        <fullName evidence="3">SdiA-regulated</fullName>
    </recommendedName>
</protein>
<dbReference type="SUPFAM" id="SSF101898">
    <property type="entry name" value="NHL repeat"/>
    <property type="match status" value="1"/>
</dbReference>
<evidence type="ECO:0008006" key="3">
    <source>
        <dbReference type="Google" id="ProtNLM"/>
    </source>
</evidence>
<dbReference type="RefSeq" id="WP_072399798.1">
    <property type="nucleotide sequence ID" value="NZ_FPKV01000001.1"/>
</dbReference>
<dbReference type="STRING" id="369401.SAMN05428642_101225"/>
<dbReference type="AlphaFoldDB" id="A0A1K2IAF6"/>
<proteinExistence type="predicted"/>
<dbReference type="PROSITE" id="PS51257">
    <property type="entry name" value="PROKAR_LIPOPROTEIN"/>
    <property type="match status" value="1"/>
</dbReference>
<gene>
    <name evidence="1" type="ORF">SAMN05428642_101225</name>
</gene>
<organism evidence="1 2">
    <name type="scientific">Flaviramulus basaltis</name>
    <dbReference type="NCBI Taxonomy" id="369401"/>
    <lineage>
        <taxon>Bacteria</taxon>
        <taxon>Pseudomonadati</taxon>
        <taxon>Bacteroidota</taxon>
        <taxon>Flavobacteriia</taxon>
        <taxon>Flavobacteriales</taxon>
        <taxon>Flavobacteriaceae</taxon>
        <taxon>Flaviramulus</taxon>
    </lineage>
</organism>
<dbReference type="OrthoDB" id="5599486at2"/>
<name>A0A1K2IAF6_9FLAO</name>
<dbReference type="Proteomes" id="UP000182544">
    <property type="component" value="Unassembled WGS sequence"/>
</dbReference>
<dbReference type="EMBL" id="FPKV01000001">
    <property type="protein sequence ID" value="SFZ89389.1"/>
    <property type="molecule type" value="Genomic_DNA"/>
</dbReference>